<feature type="compositionally biased region" description="Low complexity" evidence="1">
    <location>
        <begin position="215"/>
        <end position="231"/>
    </location>
</feature>
<evidence type="ECO:0000259" key="2">
    <source>
        <dbReference type="Pfam" id="PF00582"/>
    </source>
</evidence>
<feature type="compositionally biased region" description="Acidic residues" evidence="1">
    <location>
        <begin position="293"/>
        <end position="307"/>
    </location>
</feature>
<dbReference type="InterPro" id="IPR006015">
    <property type="entry name" value="Universal_stress_UspA"/>
</dbReference>
<accession>A0AAD7QW02</accession>
<dbReference type="Proteomes" id="UP001217417">
    <property type="component" value="Unassembled WGS sequence"/>
</dbReference>
<feature type="compositionally biased region" description="Low complexity" evidence="1">
    <location>
        <begin position="101"/>
        <end position="153"/>
    </location>
</feature>
<dbReference type="GeneID" id="80886312"/>
<dbReference type="InterPro" id="IPR014729">
    <property type="entry name" value="Rossmann-like_a/b/a_fold"/>
</dbReference>
<proteinExistence type="predicted"/>
<dbReference type="PRINTS" id="PR01438">
    <property type="entry name" value="UNVRSLSTRESS"/>
</dbReference>
<dbReference type="PANTHER" id="PTHR46100">
    <property type="entry name" value="IMP2'P"/>
    <property type="match status" value="1"/>
</dbReference>
<evidence type="ECO:0000313" key="4">
    <source>
        <dbReference type="Proteomes" id="UP001217417"/>
    </source>
</evidence>
<feature type="compositionally biased region" description="Polar residues" evidence="1">
    <location>
        <begin position="187"/>
        <end position="208"/>
    </location>
</feature>
<sequence>MSLESALEEERLEILKLLEAKKPKAPEPLPVHARTSRSASPMRSQTSRSSSESHGGSVGGIPLTGGMITPSSLVKNFHNLSPAAQELLLSTTAVPELITGSQPPSSSDRQRRPSAGSMPGSSSMLLPSAGPELAPYPTLGSGSSSMLLPSTASQHHRASSFGSYSDGGALRRYKSADDEPAGRVFMSQFNSQPQSSTATGSPTISPQISGGGPMSPTLSASSRSHSPASTRRPSHVQQPEEDFSNAYRRLSDAALLKSGGKLAALASKRSPSSDTRLQMDEEDEGAVESSSSSEEDDDNSDDSDIEEQVSKLEKTSNTRQPQSLLAAMEEERKAVTAAKKYSVQSLIAPPPPSHIDGATSYKRHLIHPKTAFDLVEDATSSFNSPYTSDTEEAIDIKKAVNLPFKVSDIEANSAAGRVLRTVTRGDYETISKNPLLKKRSYIVATDSSPESMYALEWTIGTILRDGNLMYAVYAIEEPEDMPSPPSTPTPDESAAASALEQERITAAKEITSVIVKLLKKTRLQVECVVEVMHCKSPKHLLCDVIDYLSPTMVILGSRGRSALKGVLLGSFSNYLVTKSSVPVMVARKKLKKSKHHRGPMPKFSNNLREGVTSLSLAKVD</sequence>
<dbReference type="SUPFAM" id="SSF52402">
    <property type="entry name" value="Adenine nucleotide alpha hydrolases-like"/>
    <property type="match status" value="1"/>
</dbReference>
<dbReference type="Pfam" id="PF00582">
    <property type="entry name" value="Usp"/>
    <property type="match status" value="1"/>
</dbReference>
<comment type="caution">
    <text evidence="3">The sequence shown here is derived from an EMBL/GenBank/DDBJ whole genome shotgun (WGS) entry which is preliminary data.</text>
</comment>
<gene>
    <name evidence="3" type="ORF">POJ06DRAFT_51371</name>
</gene>
<evidence type="ECO:0000256" key="1">
    <source>
        <dbReference type="SAM" id="MobiDB-lite"/>
    </source>
</evidence>
<feature type="region of interest" description="Disordered" evidence="1">
    <location>
        <begin position="261"/>
        <end position="322"/>
    </location>
</feature>
<feature type="region of interest" description="Disordered" evidence="1">
    <location>
        <begin position="94"/>
        <end position="247"/>
    </location>
</feature>
<name>A0AAD7QW02_9ASCO</name>
<protein>
    <recommendedName>
        <fullName evidence="2">UspA domain-containing protein</fullName>
    </recommendedName>
</protein>
<organism evidence="3 4">
    <name type="scientific">Lipomyces tetrasporus</name>
    <dbReference type="NCBI Taxonomy" id="54092"/>
    <lineage>
        <taxon>Eukaryota</taxon>
        <taxon>Fungi</taxon>
        <taxon>Dikarya</taxon>
        <taxon>Ascomycota</taxon>
        <taxon>Saccharomycotina</taxon>
        <taxon>Lipomycetes</taxon>
        <taxon>Lipomycetales</taxon>
        <taxon>Lipomycetaceae</taxon>
        <taxon>Lipomyces</taxon>
    </lineage>
</organism>
<dbReference type="AlphaFoldDB" id="A0AAD7QW02"/>
<dbReference type="PANTHER" id="PTHR46100:SF4">
    <property type="entry name" value="USPA DOMAIN-CONTAINING PROTEIN"/>
    <property type="match status" value="1"/>
</dbReference>
<feature type="region of interest" description="Disordered" evidence="1">
    <location>
        <begin position="19"/>
        <end position="65"/>
    </location>
</feature>
<reference evidence="3" key="1">
    <citation type="submission" date="2023-03" db="EMBL/GenBank/DDBJ databases">
        <title>Near-Complete genome sequence of Lipomyces tetrasporous NRRL Y-64009, an oleaginous yeast capable of growing on lignocellulosic hydrolysates.</title>
        <authorList>
            <consortium name="Lawrence Berkeley National Laboratory"/>
            <person name="Jagtap S.S."/>
            <person name="Liu J.-J."/>
            <person name="Walukiewicz H.E."/>
            <person name="Pangilinan J."/>
            <person name="Lipzen A."/>
            <person name="Ahrendt S."/>
            <person name="Koriabine M."/>
            <person name="Cobaugh K."/>
            <person name="Salamov A."/>
            <person name="Yoshinaga Y."/>
            <person name="Ng V."/>
            <person name="Daum C."/>
            <person name="Grigoriev I.V."/>
            <person name="Slininger P.J."/>
            <person name="Dien B.S."/>
            <person name="Jin Y.-S."/>
            <person name="Rao C.V."/>
        </authorList>
    </citation>
    <scope>NUCLEOTIDE SEQUENCE</scope>
    <source>
        <strain evidence="3">NRRL Y-64009</strain>
    </source>
</reference>
<dbReference type="RefSeq" id="XP_056045994.1">
    <property type="nucleotide sequence ID" value="XM_056191146.1"/>
</dbReference>
<feature type="compositionally biased region" description="Low complexity" evidence="1">
    <location>
        <begin position="38"/>
        <end position="55"/>
    </location>
</feature>
<feature type="domain" description="UspA" evidence="2">
    <location>
        <begin position="442"/>
        <end position="587"/>
    </location>
</feature>
<dbReference type="EMBL" id="JARPMG010000002">
    <property type="protein sequence ID" value="KAJ8102544.1"/>
    <property type="molecule type" value="Genomic_DNA"/>
</dbReference>
<dbReference type="CDD" id="cd23659">
    <property type="entry name" value="USP_At3g01520-like"/>
    <property type="match status" value="1"/>
</dbReference>
<dbReference type="Gene3D" id="3.40.50.620">
    <property type="entry name" value="HUPs"/>
    <property type="match status" value="1"/>
</dbReference>
<dbReference type="InterPro" id="IPR006016">
    <property type="entry name" value="UspA"/>
</dbReference>
<evidence type="ECO:0000313" key="3">
    <source>
        <dbReference type="EMBL" id="KAJ8102544.1"/>
    </source>
</evidence>
<keyword evidence="4" id="KW-1185">Reference proteome</keyword>